<keyword evidence="9" id="KW-1015">Disulfide bond</keyword>
<feature type="signal peptide" evidence="10">
    <location>
        <begin position="1"/>
        <end position="19"/>
    </location>
</feature>
<dbReference type="Proteomes" id="UP000030151">
    <property type="component" value="Unassembled WGS sequence"/>
</dbReference>
<dbReference type="Pfam" id="PF05572">
    <property type="entry name" value="Peptidase_M43"/>
    <property type="match status" value="1"/>
</dbReference>
<evidence type="ECO:0000259" key="11">
    <source>
        <dbReference type="Pfam" id="PF05572"/>
    </source>
</evidence>
<evidence type="ECO:0000256" key="4">
    <source>
        <dbReference type="ARBA" id="ARBA00022723"/>
    </source>
</evidence>
<reference evidence="12 13" key="1">
    <citation type="submission" date="2014-02" db="EMBL/GenBank/DDBJ databases">
        <title>The genome sequence of the entomopathogenic fungus Metarhizium robertsii ARSEF 2575.</title>
        <authorList>
            <person name="Giuliano Garisto Donzelli B."/>
            <person name="Roe B.A."/>
            <person name="Macmil S.L."/>
            <person name="Krasnoff S.B."/>
            <person name="Gibson D.M."/>
        </authorList>
    </citation>
    <scope>NUCLEOTIDE SEQUENCE [LARGE SCALE GENOMIC DNA]</scope>
    <source>
        <strain evidence="12 13">ARSEF 2575</strain>
    </source>
</reference>
<evidence type="ECO:0000256" key="8">
    <source>
        <dbReference type="ARBA" id="ARBA00023049"/>
    </source>
</evidence>
<dbReference type="Gene3D" id="3.40.390.10">
    <property type="entry name" value="Collagenase (Catalytic Domain)"/>
    <property type="match status" value="1"/>
</dbReference>
<sequence length="395" mass="44490">MLYHLTVASLSLLARASLATTIPTNALTPALGKEFVDLSQPSEELLSIHQQLNREKFSPRSEFPLTVDVYLNIITSTNERQNAVKDTTITWMLNTLNDAYKPGQIAFQLQDTARIINSTWAANEDDENMRSILHKGDKSTLNLYLVESLIDYIGGGNRDTIIIGSTTSPDELRFKNRLSQDGVLLNIGTLPGGSFSDKTTTLIHEVGHWFGLLHTFEGGCAGGDGVDDTPAQANPSYDCNKPRNSCPNDPDMDPIKNFMDYGSDNCRSEFTPGQMKRIKEMWNKFRDPAVTLVLEEDFLYQIRRIFNRIRYLPSLQLAFTDDATLKWQLLTQLLAAQKDLTENIGKPDFGTRVKQHFAGFRAIRNVEFSMDKDETLKLELPLQFKEAEEGLLKMA</sequence>
<dbReference type="AlphaFoldDB" id="A0A0A1V4D3"/>
<comment type="caution">
    <text evidence="12">The sequence shown here is derived from an EMBL/GenBank/DDBJ whole genome shotgun (WGS) entry which is preliminary data.</text>
</comment>
<evidence type="ECO:0000313" key="12">
    <source>
        <dbReference type="EMBL" id="EXV05034.1"/>
    </source>
</evidence>
<dbReference type="EMBL" id="JELW01000002">
    <property type="protein sequence ID" value="EXV05034.1"/>
    <property type="molecule type" value="Genomic_DNA"/>
</dbReference>
<accession>A0A0A1V4D3</accession>
<keyword evidence="4" id="KW-0479">Metal-binding</keyword>
<name>A0A0A1V4D3_9HYPO</name>
<evidence type="ECO:0000256" key="5">
    <source>
        <dbReference type="ARBA" id="ARBA00022729"/>
    </source>
</evidence>
<dbReference type="GO" id="GO:0008237">
    <property type="term" value="F:metallopeptidase activity"/>
    <property type="evidence" value="ECO:0007669"/>
    <property type="project" value="UniProtKB-KW"/>
</dbReference>
<evidence type="ECO:0000256" key="7">
    <source>
        <dbReference type="ARBA" id="ARBA00022833"/>
    </source>
</evidence>
<keyword evidence="8" id="KW-0482">Metalloprotease</keyword>
<keyword evidence="5 10" id="KW-0732">Signal</keyword>
<evidence type="ECO:0000256" key="6">
    <source>
        <dbReference type="ARBA" id="ARBA00022801"/>
    </source>
</evidence>
<evidence type="ECO:0000256" key="2">
    <source>
        <dbReference type="ARBA" id="ARBA00008721"/>
    </source>
</evidence>
<evidence type="ECO:0000256" key="9">
    <source>
        <dbReference type="ARBA" id="ARBA00023157"/>
    </source>
</evidence>
<keyword evidence="6" id="KW-0378">Hydrolase</keyword>
<dbReference type="GO" id="GO:0006508">
    <property type="term" value="P:proteolysis"/>
    <property type="evidence" value="ECO:0007669"/>
    <property type="project" value="UniProtKB-KW"/>
</dbReference>
<dbReference type="OrthoDB" id="536211at2759"/>
<organism evidence="12 13">
    <name type="scientific">Metarhizium robertsii</name>
    <dbReference type="NCBI Taxonomy" id="568076"/>
    <lineage>
        <taxon>Eukaryota</taxon>
        <taxon>Fungi</taxon>
        <taxon>Dikarya</taxon>
        <taxon>Ascomycota</taxon>
        <taxon>Pezizomycotina</taxon>
        <taxon>Sordariomycetes</taxon>
        <taxon>Hypocreomycetidae</taxon>
        <taxon>Hypocreales</taxon>
        <taxon>Clavicipitaceae</taxon>
        <taxon>Metarhizium</taxon>
    </lineage>
</organism>
<dbReference type="InterPro" id="IPR024079">
    <property type="entry name" value="MetalloPept_cat_dom_sf"/>
</dbReference>
<evidence type="ECO:0000256" key="1">
    <source>
        <dbReference type="ARBA" id="ARBA00003174"/>
    </source>
</evidence>
<dbReference type="eggNOG" id="ENOG502RYKG">
    <property type="taxonomic scope" value="Eukaryota"/>
</dbReference>
<feature type="domain" description="Peptidase M43 pregnancy-associated plasma-A" evidence="11">
    <location>
        <begin position="196"/>
        <end position="281"/>
    </location>
</feature>
<comment type="similarity">
    <text evidence="2">Belongs to the peptidase M43B family.</text>
</comment>
<evidence type="ECO:0000256" key="10">
    <source>
        <dbReference type="SAM" id="SignalP"/>
    </source>
</evidence>
<dbReference type="PANTHER" id="PTHR47466">
    <property type="match status" value="1"/>
</dbReference>
<protein>
    <submittedName>
        <fullName evidence="12">Peptidase M43 family protein</fullName>
    </submittedName>
</protein>
<evidence type="ECO:0000313" key="13">
    <source>
        <dbReference type="Proteomes" id="UP000030151"/>
    </source>
</evidence>
<keyword evidence="3" id="KW-0645">Protease</keyword>
<dbReference type="HOGENOM" id="CLU_698466_0_0_1"/>
<feature type="chain" id="PRO_5001992418" evidence="10">
    <location>
        <begin position="20"/>
        <end position="395"/>
    </location>
</feature>
<dbReference type="GO" id="GO:0046872">
    <property type="term" value="F:metal ion binding"/>
    <property type="evidence" value="ECO:0007669"/>
    <property type="project" value="UniProtKB-KW"/>
</dbReference>
<proteinExistence type="inferred from homology"/>
<gene>
    <name evidence="12" type="ORF">X797_002721</name>
</gene>
<dbReference type="CDD" id="cd04275">
    <property type="entry name" value="ZnMc_pappalysin_like"/>
    <property type="match status" value="1"/>
</dbReference>
<dbReference type="InterPro" id="IPR008754">
    <property type="entry name" value="Peptidase_M43"/>
</dbReference>
<dbReference type="PANTHER" id="PTHR47466:SF1">
    <property type="entry name" value="METALLOPROTEASE MEP1 (AFU_ORTHOLOGUE AFUA_1G07730)-RELATED"/>
    <property type="match status" value="1"/>
</dbReference>
<keyword evidence="7" id="KW-0862">Zinc</keyword>
<comment type="function">
    <text evidence="1">Secreted metalloproteinase that allows assimilation of proteinaceous substrates.</text>
</comment>
<dbReference type="SUPFAM" id="SSF55486">
    <property type="entry name" value="Metalloproteases ('zincins'), catalytic domain"/>
    <property type="match status" value="1"/>
</dbReference>
<evidence type="ECO:0000256" key="3">
    <source>
        <dbReference type="ARBA" id="ARBA00022670"/>
    </source>
</evidence>